<feature type="transmembrane region" description="Helical" evidence="1">
    <location>
        <begin position="125"/>
        <end position="149"/>
    </location>
</feature>
<dbReference type="AlphaFoldDB" id="A0A0C1ZFQ2"/>
<gene>
    <name evidence="2" type="ORF">H735_17305</name>
</gene>
<name>A0A0C1ZFQ2_9VIBR</name>
<dbReference type="Pfam" id="PF04307">
    <property type="entry name" value="YdjM"/>
    <property type="match status" value="1"/>
</dbReference>
<dbReference type="InterPro" id="IPR053170">
    <property type="entry name" value="Transcription_regulator"/>
</dbReference>
<organism evidence="2 3">
    <name type="scientific">Vibrio owensii CAIM 1854 = LMG 25443</name>
    <dbReference type="NCBI Taxonomy" id="1229493"/>
    <lineage>
        <taxon>Bacteria</taxon>
        <taxon>Pseudomonadati</taxon>
        <taxon>Pseudomonadota</taxon>
        <taxon>Gammaproteobacteria</taxon>
        <taxon>Vibrionales</taxon>
        <taxon>Vibrionaceae</taxon>
        <taxon>Vibrio</taxon>
    </lineage>
</organism>
<accession>A0A0C1ZFQ2</accession>
<protein>
    <recommendedName>
        <fullName evidence="4">Metal-dependent hydrolase</fullName>
    </recommendedName>
</protein>
<dbReference type="PANTHER" id="PTHR40031">
    <property type="entry name" value="HYPOTHETICAL MEMBRANE SPANNING PROTEIN"/>
    <property type="match status" value="1"/>
</dbReference>
<comment type="caution">
    <text evidence="2">The sequence shown here is derived from an EMBL/GenBank/DDBJ whole genome shotgun (WGS) entry which is preliminary data.</text>
</comment>
<keyword evidence="1" id="KW-0472">Membrane</keyword>
<dbReference type="PANTHER" id="PTHR40031:SF1">
    <property type="entry name" value="MEMBRANE-BOUND METAL-DEPENDENT HYDROLASE"/>
    <property type="match status" value="1"/>
</dbReference>
<reference evidence="2 3" key="1">
    <citation type="submission" date="2014-07" db="EMBL/GenBank/DDBJ databases">
        <title>Unique and conserved regions in Vibrio harveyi and related species in comparison with the shrimp pathogen Vibrio harveyi CAIM 1792.</title>
        <authorList>
            <person name="Espinoza-Valles I."/>
            <person name="Vora G."/>
            <person name="Leekitcharoenphon P."/>
            <person name="Ussery D."/>
            <person name="Hoj L."/>
            <person name="Gomez-Gil B."/>
        </authorList>
    </citation>
    <scope>NUCLEOTIDE SEQUENCE [LARGE SCALE GENOMIC DNA]</scope>
    <source>
        <strain evidence="3">CAIM 1854 / LMG 25443</strain>
    </source>
</reference>
<dbReference type="Proteomes" id="UP000031586">
    <property type="component" value="Unassembled WGS sequence"/>
</dbReference>
<feature type="transmembrane region" description="Helical" evidence="1">
    <location>
        <begin position="155"/>
        <end position="173"/>
    </location>
</feature>
<feature type="transmembrane region" description="Helical" evidence="1">
    <location>
        <begin position="63"/>
        <end position="80"/>
    </location>
</feature>
<sequence>MDPLTQGLVGASLSLSVSKKQHLVAAGVLGMLAGMAPDLDILIRSFNDPLLFLEYHRQFTHSLLFIPIGSLLCALVLHPVFAKKLGLSFTQSWWYCALGYGTHGLLDACTSYGTQLLWPFTNERYAWNTVSVIDPAFTLPVLTGVVFVLLKRNPWYARIAIVWAFAYLTFGMIQRDRAEEAGWELAQARQHAPVRLEAKPTFANSLVWKVIYETEGRYYVDAIRVGAATKIYTGESVAKLDIGKDFPWLSSTSQQALDIERFRWFSDGFVARDPDDEKRIIDVRYSMVPNEIKALWGIELSQSADENTHVAYTTHRDTSQESRQAFIDMLKGSD</sequence>
<keyword evidence="1" id="KW-1133">Transmembrane helix</keyword>
<proteinExistence type="predicted"/>
<evidence type="ECO:0000313" key="3">
    <source>
        <dbReference type="Proteomes" id="UP000031586"/>
    </source>
</evidence>
<feature type="transmembrane region" description="Helical" evidence="1">
    <location>
        <begin position="23"/>
        <end position="43"/>
    </location>
</feature>
<dbReference type="InterPro" id="IPR007404">
    <property type="entry name" value="YdjM-like"/>
</dbReference>
<evidence type="ECO:0008006" key="4">
    <source>
        <dbReference type="Google" id="ProtNLM"/>
    </source>
</evidence>
<evidence type="ECO:0000256" key="1">
    <source>
        <dbReference type="SAM" id="Phobius"/>
    </source>
</evidence>
<keyword evidence="1" id="KW-0812">Transmembrane</keyword>
<dbReference type="EMBL" id="JPRD01000028">
    <property type="protein sequence ID" value="KIF51911.1"/>
    <property type="molecule type" value="Genomic_DNA"/>
</dbReference>
<dbReference type="PATRIC" id="fig|1229493.5.peg.2614"/>
<dbReference type="RefSeq" id="WP_020196325.1">
    <property type="nucleotide sequence ID" value="NZ_BAOH01000051.1"/>
</dbReference>
<evidence type="ECO:0000313" key="2">
    <source>
        <dbReference type="EMBL" id="KIF51911.1"/>
    </source>
</evidence>